<dbReference type="GO" id="GO:0005886">
    <property type="term" value="C:plasma membrane"/>
    <property type="evidence" value="ECO:0007669"/>
    <property type="project" value="TreeGrafter"/>
</dbReference>
<feature type="transmembrane region" description="Helical" evidence="2">
    <location>
        <begin position="270"/>
        <end position="291"/>
    </location>
</feature>
<evidence type="ECO:0000256" key="1">
    <source>
        <dbReference type="ARBA" id="ARBA00006739"/>
    </source>
</evidence>
<feature type="transmembrane region" description="Helical" evidence="2">
    <location>
        <begin position="303"/>
        <end position="328"/>
    </location>
</feature>
<sequence>MCTGSRSQATRYLQGKATQVSTDAQNTQQTAPGAQATYDLTLVVPCYNEADNIPLFYKTATECFENAGVKLEIVFVNDGSQDGSAQLLRRVVETARGRHAVQAVTFSRNFGKESALYAGMQAARGGAICLIDADMQQTPADALRMYRLLMESPDVDCVAACQVQRKEGFVLKLFKRAFYRTFNGMADDIAIPANVSDFRVFRRSVRDALLALPERERFSKGLFAWIGFNTLEVPYEAEQRAAGKSKWSFRKLFRYAATGIFGFTTWPLKVAIWIGSLCAVAAVVYLLAVLGEYVLYGTNVPGYPSLACLILLFGGLQLAVLGVIGEYLGRDYIENKRRPIYLAKEHLDSTQE</sequence>
<accession>A0A4Q2JZG8</accession>
<evidence type="ECO:0000313" key="5">
    <source>
        <dbReference type="Proteomes" id="UP000293345"/>
    </source>
</evidence>
<keyword evidence="5" id="KW-1185">Reference proteome</keyword>
<dbReference type="AlphaFoldDB" id="A0A4Q2JZG8"/>
<feature type="domain" description="Glycosyltransferase 2-like" evidence="3">
    <location>
        <begin position="42"/>
        <end position="207"/>
    </location>
</feature>
<dbReference type="InterPro" id="IPR001173">
    <property type="entry name" value="Glyco_trans_2-like"/>
</dbReference>
<dbReference type="InterPro" id="IPR029044">
    <property type="entry name" value="Nucleotide-diphossugar_trans"/>
</dbReference>
<dbReference type="EMBL" id="SDPW01000001">
    <property type="protein sequence ID" value="RXZ54356.1"/>
    <property type="molecule type" value="Genomic_DNA"/>
</dbReference>
<dbReference type="Pfam" id="PF00535">
    <property type="entry name" value="Glycos_transf_2"/>
    <property type="match status" value="1"/>
</dbReference>
<keyword evidence="2" id="KW-1133">Transmembrane helix</keyword>
<proteinExistence type="inferred from homology"/>
<comment type="caution">
    <text evidence="4">The sequence shown here is derived from an EMBL/GenBank/DDBJ whole genome shotgun (WGS) entry which is preliminary data.</text>
</comment>
<dbReference type="InterPro" id="IPR050256">
    <property type="entry name" value="Glycosyltransferase_2"/>
</dbReference>
<evidence type="ECO:0000256" key="2">
    <source>
        <dbReference type="SAM" id="Phobius"/>
    </source>
</evidence>
<dbReference type="GO" id="GO:0016740">
    <property type="term" value="F:transferase activity"/>
    <property type="evidence" value="ECO:0007669"/>
    <property type="project" value="UniProtKB-KW"/>
</dbReference>
<name>A0A4Q2JZG8_9ACTN</name>
<dbReference type="CDD" id="cd04187">
    <property type="entry name" value="DPM1_like_bac"/>
    <property type="match status" value="1"/>
</dbReference>
<dbReference type="SUPFAM" id="SSF53448">
    <property type="entry name" value="Nucleotide-diphospho-sugar transferases"/>
    <property type="match status" value="1"/>
</dbReference>
<dbReference type="Proteomes" id="UP000293345">
    <property type="component" value="Unassembled WGS sequence"/>
</dbReference>
<dbReference type="PANTHER" id="PTHR48090:SF8">
    <property type="entry name" value="GLYCOSYLTRANSFERASE CSBB-RELATED"/>
    <property type="match status" value="1"/>
</dbReference>
<keyword evidence="4" id="KW-0808">Transferase</keyword>
<organism evidence="4 5">
    <name type="scientific">Senegalimassilia faecalis</name>
    <dbReference type="NCBI Taxonomy" id="2509433"/>
    <lineage>
        <taxon>Bacteria</taxon>
        <taxon>Bacillati</taxon>
        <taxon>Actinomycetota</taxon>
        <taxon>Coriobacteriia</taxon>
        <taxon>Coriobacteriales</taxon>
        <taxon>Coriobacteriaceae</taxon>
        <taxon>Senegalimassilia</taxon>
    </lineage>
</organism>
<comment type="similarity">
    <text evidence="1">Belongs to the glycosyltransferase 2 family.</text>
</comment>
<protein>
    <submittedName>
        <fullName evidence="4">Glycosyltransferase</fullName>
    </submittedName>
</protein>
<reference evidence="4 5" key="1">
    <citation type="submission" date="2019-01" db="EMBL/GenBank/DDBJ databases">
        <title>Senegalimassilia sp. nov. KGMB04484 isolated human feces.</title>
        <authorList>
            <person name="Han K.-I."/>
            <person name="Kim J.-S."/>
            <person name="Lee K.C."/>
            <person name="Suh M.K."/>
            <person name="Eom M.K."/>
            <person name="Lee J.H."/>
            <person name="Park S.-H."/>
            <person name="Kang S.W."/>
            <person name="Park J.-E."/>
            <person name="Oh B.S."/>
            <person name="Yu S.Y."/>
            <person name="Choi S.-H."/>
            <person name="Lee D.H."/>
            <person name="Yoon H."/>
            <person name="Kim B.-Y."/>
            <person name="Lee J.H."/>
            <person name="Lee J.-S."/>
        </authorList>
    </citation>
    <scope>NUCLEOTIDE SEQUENCE [LARGE SCALE GENOMIC DNA]</scope>
    <source>
        <strain evidence="4 5">KGMB04484</strain>
    </source>
</reference>
<dbReference type="PANTHER" id="PTHR48090">
    <property type="entry name" value="UNDECAPRENYL-PHOSPHATE 4-DEOXY-4-FORMAMIDO-L-ARABINOSE TRANSFERASE-RELATED"/>
    <property type="match status" value="1"/>
</dbReference>
<evidence type="ECO:0000313" key="4">
    <source>
        <dbReference type="EMBL" id="RXZ54356.1"/>
    </source>
</evidence>
<keyword evidence="2" id="KW-0812">Transmembrane</keyword>
<evidence type="ECO:0000259" key="3">
    <source>
        <dbReference type="Pfam" id="PF00535"/>
    </source>
</evidence>
<dbReference type="Gene3D" id="3.90.550.10">
    <property type="entry name" value="Spore Coat Polysaccharide Biosynthesis Protein SpsA, Chain A"/>
    <property type="match status" value="1"/>
</dbReference>
<keyword evidence="2" id="KW-0472">Membrane</keyword>
<gene>
    <name evidence="4" type="ORF">ET524_07600</name>
</gene>